<proteinExistence type="predicted"/>
<dbReference type="InterPro" id="IPR035093">
    <property type="entry name" value="RelE/ParE_toxin_dom_sf"/>
</dbReference>
<evidence type="ECO:0000313" key="2">
    <source>
        <dbReference type="Proteomes" id="UP000054123"/>
    </source>
</evidence>
<accession>A0A011LW05</accession>
<dbReference type="PANTHER" id="PTHR40266:SF2">
    <property type="entry name" value="TOXIN HIGB-1"/>
    <property type="match status" value="1"/>
</dbReference>
<dbReference type="EMBL" id="JANJ01000008">
    <property type="protein sequence ID" value="EXI61398.1"/>
    <property type="molecule type" value="Genomic_DNA"/>
</dbReference>
<dbReference type="STRING" id="1122190.GCA_000621105_01874"/>
<dbReference type="Pfam" id="PF05015">
    <property type="entry name" value="HigB-like_toxin"/>
    <property type="match status" value="1"/>
</dbReference>
<protein>
    <submittedName>
        <fullName evidence="1">Peptidase</fullName>
    </submittedName>
</protein>
<evidence type="ECO:0000313" key="1">
    <source>
        <dbReference type="EMBL" id="EXI61398.1"/>
    </source>
</evidence>
<dbReference type="AlphaFoldDB" id="A0A011LW05"/>
<dbReference type="RefSeq" id="WP_042804281.1">
    <property type="nucleotide sequence ID" value="NZ_AVSP01000011.1"/>
</dbReference>
<comment type="caution">
    <text evidence="1">The sequence shown here is derived from an EMBL/GenBank/DDBJ whole genome shotgun (WGS) entry which is preliminary data.</text>
</comment>
<dbReference type="PANTHER" id="PTHR40266">
    <property type="entry name" value="TOXIN HIGB-1"/>
    <property type="match status" value="1"/>
</dbReference>
<reference evidence="1 2" key="1">
    <citation type="journal article" date="2014" name="Genome Announc.">
        <title>Genome Sequence of a Presumptive Mannheimia haemolytica Strain with an A1/A6-Cross-Reactive Serotype from a White-Tailed Deer (Odocoileus virginianus).</title>
        <authorList>
            <person name="Lawrence P.K."/>
            <person name="Bey R.F."/>
            <person name="Wiener B."/>
            <person name="Kittichotirat W."/>
            <person name="Bumgarner R.E."/>
        </authorList>
    </citation>
    <scope>NUCLEOTIDE SEQUENCE [LARGE SCALE GENOMIC DNA]</scope>
    <source>
        <strain evidence="1 2">PKL10</strain>
    </source>
</reference>
<dbReference type="SUPFAM" id="SSF143011">
    <property type="entry name" value="RelE-like"/>
    <property type="match status" value="1"/>
</dbReference>
<dbReference type="PATRIC" id="fig|1450449.3.peg.2120"/>
<sequence>MIISFKHKGLERFYLTGNPSGIIVAHSAKLKRILSRLDSAKIPQDMNIPSWNLHPLSGELRNHWSVKVNGNWRVTFKITNNHAEIVDYQDYH</sequence>
<gene>
    <name evidence="1" type="ORF">AK33_10635</name>
</gene>
<dbReference type="Gene3D" id="3.30.2310.20">
    <property type="entry name" value="RelE-like"/>
    <property type="match status" value="1"/>
</dbReference>
<dbReference type="Proteomes" id="UP000054123">
    <property type="component" value="Unassembled WGS sequence"/>
</dbReference>
<keyword evidence="2" id="KW-1185">Reference proteome</keyword>
<dbReference type="OrthoDB" id="9801102at2"/>
<dbReference type="InterPro" id="IPR007711">
    <property type="entry name" value="HigB-1"/>
</dbReference>
<name>A0A011LW05_9PAST</name>
<organism evidence="1 2">
    <name type="scientific">Mannheimia granulomatis</name>
    <dbReference type="NCBI Taxonomy" id="85402"/>
    <lineage>
        <taxon>Bacteria</taxon>
        <taxon>Pseudomonadati</taxon>
        <taxon>Pseudomonadota</taxon>
        <taxon>Gammaproteobacteria</taxon>
        <taxon>Pasteurellales</taxon>
        <taxon>Pasteurellaceae</taxon>
        <taxon>Mannheimia</taxon>
    </lineage>
</organism>